<sequence>MLDHTEYVEQAYLFQLLRERIVEQVPLQELLEQVQSELLVTTRLPMAIDYLLTELKHSGVMSPAMLRLGHYFTSFQTFLIVEAESERGQFDMRVALQVLEMEAKFRSESATPQGSFLYQFEALSRNGLSYDRGLQAIAADPIYDDAWRQWIGEVHKQVGFIDLADMIFLRSEEYLRQVETQGGSLTDKPAALFGAKEGRIAQANRRKDPFYLFSALQRHLDYPRVPRAVPPDNTKELLPQMMRRMERLESRIKMLEEEARGGIDITKFYGPPT</sequence>
<accession>A0A5B9QV01</accession>
<keyword evidence="2" id="KW-1185">Reference proteome</keyword>
<dbReference type="KEGG" id="rul:UC8_36460"/>
<dbReference type="Proteomes" id="UP000325286">
    <property type="component" value="Chromosome"/>
</dbReference>
<name>A0A5B9QV01_9BACT</name>
<proteinExistence type="predicted"/>
<dbReference type="AlphaFoldDB" id="A0A5B9QV01"/>
<reference evidence="1 2" key="1">
    <citation type="submission" date="2019-08" db="EMBL/GenBank/DDBJ databases">
        <title>Deep-cultivation of Planctomycetes and their phenomic and genomic characterization uncovers novel biology.</title>
        <authorList>
            <person name="Wiegand S."/>
            <person name="Jogler M."/>
            <person name="Boedeker C."/>
            <person name="Pinto D."/>
            <person name="Vollmers J."/>
            <person name="Rivas-Marin E."/>
            <person name="Kohn T."/>
            <person name="Peeters S.H."/>
            <person name="Heuer A."/>
            <person name="Rast P."/>
            <person name="Oberbeckmann S."/>
            <person name="Bunk B."/>
            <person name="Jeske O."/>
            <person name="Meyerdierks A."/>
            <person name="Storesund J.E."/>
            <person name="Kallscheuer N."/>
            <person name="Luecker S."/>
            <person name="Lage O.M."/>
            <person name="Pohl T."/>
            <person name="Merkel B.J."/>
            <person name="Hornburger P."/>
            <person name="Mueller R.-W."/>
            <person name="Bruemmer F."/>
            <person name="Labrenz M."/>
            <person name="Spormann A.M."/>
            <person name="Op den Camp H."/>
            <person name="Overmann J."/>
            <person name="Amann R."/>
            <person name="Jetten M.S.M."/>
            <person name="Mascher T."/>
            <person name="Medema M.H."/>
            <person name="Devos D.P."/>
            <person name="Kaster A.-K."/>
            <person name="Ovreas L."/>
            <person name="Rohde M."/>
            <person name="Galperin M.Y."/>
            <person name="Jogler C."/>
        </authorList>
    </citation>
    <scope>NUCLEOTIDE SEQUENCE [LARGE SCALE GENOMIC DNA]</scope>
    <source>
        <strain evidence="1 2">UC8</strain>
    </source>
</reference>
<protein>
    <submittedName>
        <fullName evidence="1">Uncharacterized protein</fullName>
    </submittedName>
</protein>
<dbReference type="OrthoDB" id="251009at2"/>
<dbReference type="RefSeq" id="WP_068137073.1">
    <property type="nucleotide sequence ID" value="NZ_CP042914.1"/>
</dbReference>
<dbReference type="EMBL" id="CP042914">
    <property type="protein sequence ID" value="QEG41620.1"/>
    <property type="molecule type" value="Genomic_DNA"/>
</dbReference>
<evidence type="ECO:0000313" key="2">
    <source>
        <dbReference type="Proteomes" id="UP000325286"/>
    </source>
</evidence>
<organism evidence="1 2">
    <name type="scientific">Roseimaritima ulvae</name>
    <dbReference type="NCBI Taxonomy" id="980254"/>
    <lineage>
        <taxon>Bacteria</taxon>
        <taxon>Pseudomonadati</taxon>
        <taxon>Planctomycetota</taxon>
        <taxon>Planctomycetia</taxon>
        <taxon>Pirellulales</taxon>
        <taxon>Pirellulaceae</taxon>
        <taxon>Roseimaritima</taxon>
    </lineage>
</organism>
<evidence type="ECO:0000313" key="1">
    <source>
        <dbReference type="EMBL" id="QEG41620.1"/>
    </source>
</evidence>
<gene>
    <name evidence="1" type="ORF">UC8_36460</name>
</gene>